<reference evidence="6 7" key="1">
    <citation type="submission" date="2017-03" db="EMBL/GenBank/DDBJ databases">
        <title>An alternative strategy for trypanosome survival in the mammalian bloodstream revealed through genome and transcriptome analysis of the ubiquitous bovine parasite Trypanosoma (Megatrypanum) theileri.</title>
        <authorList>
            <person name="Kelly S."/>
            <person name="Ivens A."/>
            <person name="Mott A."/>
            <person name="O'Neill E."/>
            <person name="Emms D."/>
            <person name="Macleod O."/>
            <person name="Voorheis P."/>
            <person name="Matthews J."/>
            <person name="Matthews K."/>
            <person name="Carrington M."/>
        </authorList>
    </citation>
    <scope>NUCLEOTIDE SEQUENCE [LARGE SCALE GENOMIC DNA]</scope>
    <source>
        <strain evidence="6">Edinburgh</strain>
    </source>
</reference>
<dbReference type="InterPro" id="IPR000819">
    <property type="entry name" value="Peptidase_M17_C"/>
</dbReference>
<dbReference type="GO" id="GO:0070006">
    <property type="term" value="F:metalloaminopeptidase activity"/>
    <property type="evidence" value="ECO:0007669"/>
    <property type="project" value="InterPro"/>
</dbReference>
<dbReference type="InterPro" id="IPR041417">
    <property type="entry name" value="NPEPL1_N"/>
</dbReference>
<keyword evidence="7" id="KW-1185">Reference proteome</keyword>
<dbReference type="STRING" id="67003.A0A1X0NWR5"/>
<dbReference type="PROSITE" id="PS00631">
    <property type="entry name" value="CYTOSOL_AP"/>
    <property type="match status" value="1"/>
</dbReference>
<keyword evidence="3" id="KW-0645">Protease</keyword>
<keyword evidence="2 6" id="KW-0031">Aminopeptidase</keyword>
<sequence>MVKRCRAECELSEFVHSCVNFKTNVHFTDIATYQKEHASGLSSPFAVLIGTRAQLEDASVKSLPVYCPAVAEAIKQVKEGKTFGVLAEGVRNAADAKFVRVVVGEVPSKAARTNCPARPDVIAALVTAALEEAPSAVSAVDVFVRSTAAVAVAVAVARSGRHNFSAKDGLAGRAYHDEALRLQVVFPSVPTPPPRELEVIATSTQLCQRLVDAPTNLLNTTTFTEIAQAYAKQLGCGIDVICGDELCERGYGGIYSVGKAASEPPRLVTLTYTPKSKEKKRVALVGKGIVYDCGGLALKQPNFMTGMKHDMGGAAAVFCGFVTAVRLGQPVALSCTLCLAENAIGPNSYRNDDILVMKSGKTVEVNNTDAEGRVVLGDGVFHATNELPHVPDVLIDMATLTGAQGIATGRRHAGLFVNDEDAELAFLKAGKTCGETCFPVLYCPEYHIPEFRSNVADMRNSVAERNNAGVSCGGQFIANHLSPKFTGKHVHVDLAFPTFDAKGATGFGAALLTEYFRSL</sequence>
<dbReference type="EMBL" id="NBCO01000016">
    <property type="protein sequence ID" value="ORC88550.1"/>
    <property type="molecule type" value="Genomic_DNA"/>
</dbReference>
<dbReference type="AlphaFoldDB" id="A0A1X0NWR5"/>
<dbReference type="VEuPathDB" id="TriTrypDB:TM35_000161880"/>
<comment type="caution">
    <text evidence="6">The sequence shown here is derived from an EMBL/GenBank/DDBJ whole genome shotgun (WGS) entry which is preliminary data.</text>
</comment>
<dbReference type="InterPro" id="IPR011356">
    <property type="entry name" value="Leucine_aapep/pepB"/>
</dbReference>
<evidence type="ECO:0000313" key="6">
    <source>
        <dbReference type="EMBL" id="ORC88550.1"/>
    </source>
</evidence>
<evidence type="ECO:0000313" key="7">
    <source>
        <dbReference type="Proteomes" id="UP000192257"/>
    </source>
</evidence>
<dbReference type="CDD" id="cd00433">
    <property type="entry name" value="Peptidase_M17"/>
    <property type="match status" value="1"/>
</dbReference>
<proteinExistence type="inferred from homology"/>
<comment type="similarity">
    <text evidence="1">Belongs to the peptidase M17 family.</text>
</comment>
<dbReference type="PANTHER" id="PTHR11963">
    <property type="entry name" value="LEUCINE AMINOPEPTIDASE-RELATED"/>
    <property type="match status" value="1"/>
</dbReference>
<keyword evidence="4" id="KW-0378">Hydrolase</keyword>
<dbReference type="GeneID" id="39985840"/>
<dbReference type="GO" id="GO:0030145">
    <property type="term" value="F:manganese ion binding"/>
    <property type="evidence" value="ECO:0007669"/>
    <property type="project" value="InterPro"/>
</dbReference>
<feature type="domain" description="Cytosol aminopeptidase" evidence="5">
    <location>
        <begin position="367"/>
        <end position="374"/>
    </location>
</feature>
<dbReference type="GO" id="GO:0006508">
    <property type="term" value="P:proteolysis"/>
    <property type="evidence" value="ECO:0007669"/>
    <property type="project" value="UniProtKB-KW"/>
</dbReference>
<dbReference type="Pfam" id="PF18295">
    <property type="entry name" value="Pdase_M17_N2"/>
    <property type="match status" value="1"/>
</dbReference>
<dbReference type="FunFam" id="3.40.630.10:FF:000035">
    <property type="entry name" value="Probable aminopeptidase NPEPL1"/>
    <property type="match status" value="1"/>
</dbReference>
<name>A0A1X0NWR5_9TRYP</name>
<dbReference type="PRINTS" id="PR00481">
    <property type="entry name" value="LAMNOPPTDASE"/>
</dbReference>
<evidence type="ECO:0000259" key="5">
    <source>
        <dbReference type="PROSITE" id="PS00631"/>
    </source>
</evidence>
<organism evidence="6 7">
    <name type="scientific">Trypanosoma theileri</name>
    <dbReference type="NCBI Taxonomy" id="67003"/>
    <lineage>
        <taxon>Eukaryota</taxon>
        <taxon>Discoba</taxon>
        <taxon>Euglenozoa</taxon>
        <taxon>Kinetoplastea</taxon>
        <taxon>Metakinetoplastina</taxon>
        <taxon>Trypanosomatida</taxon>
        <taxon>Trypanosomatidae</taxon>
        <taxon>Trypanosoma</taxon>
    </lineage>
</organism>
<dbReference type="Proteomes" id="UP000192257">
    <property type="component" value="Unassembled WGS sequence"/>
</dbReference>
<protein>
    <submittedName>
        <fullName evidence="6">Putative aminopeptidase</fullName>
    </submittedName>
</protein>
<dbReference type="PANTHER" id="PTHR11963:SF49">
    <property type="entry name" value="PUTATIVE-RELATED"/>
    <property type="match status" value="1"/>
</dbReference>
<dbReference type="OrthoDB" id="412814at2759"/>
<dbReference type="RefSeq" id="XP_028882616.1">
    <property type="nucleotide sequence ID" value="XM_029026060.1"/>
</dbReference>
<gene>
    <name evidence="6" type="ORF">TM35_000161880</name>
</gene>
<dbReference type="Pfam" id="PF00883">
    <property type="entry name" value="Peptidase_M17"/>
    <property type="match status" value="1"/>
</dbReference>
<evidence type="ECO:0000256" key="3">
    <source>
        <dbReference type="ARBA" id="ARBA00022670"/>
    </source>
</evidence>
<dbReference type="Gene3D" id="3.40.630.10">
    <property type="entry name" value="Zn peptidases"/>
    <property type="match status" value="1"/>
</dbReference>
<evidence type="ECO:0000256" key="1">
    <source>
        <dbReference type="ARBA" id="ARBA00009528"/>
    </source>
</evidence>
<evidence type="ECO:0000256" key="2">
    <source>
        <dbReference type="ARBA" id="ARBA00022438"/>
    </source>
</evidence>
<dbReference type="SUPFAM" id="SSF53187">
    <property type="entry name" value="Zn-dependent exopeptidases"/>
    <property type="match status" value="1"/>
</dbReference>
<evidence type="ECO:0000256" key="4">
    <source>
        <dbReference type="ARBA" id="ARBA00022801"/>
    </source>
</evidence>
<dbReference type="GO" id="GO:0005737">
    <property type="term" value="C:cytoplasm"/>
    <property type="evidence" value="ECO:0007669"/>
    <property type="project" value="InterPro"/>
</dbReference>
<accession>A0A1X0NWR5</accession>
<dbReference type="Gene3D" id="3.40.50.10590">
    <property type="entry name" value="Zn-dependent exopeptidases"/>
    <property type="match status" value="1"/>
</dbReference>